<reference evidence="2" key="1">
    <citation type="submission" date="2019-08" db="EMBL/GenBank/DDBJ databases">
        <title>The genome of the North American firefly Photinus pyralis.</title>
        <authorList>
            <consortium name="Photinus pyralis genome working group"/>
            <person name="Fallon T.R."/>
            <person name="Sander Lower S.E."/>
            <person name="Weng J.-K."/>
        </authorList>
    </citation>
    <scope>NUCLEOTIDE SEQUENCE</scope>
    <source>
        <strain evidence="2">TRF0915ILg1</strain>
        <tissue evidence="2">Whole body</tissue>
    </source>
</reference>
<feature type="region of interest" description="Disordered" evidence="1">
    <location>
        <begin position="1"/>
        <end position="24"/>
    </location>
</feature>
<protein>
    <submittedName>
        <fullName evidence="2">Uncharacterized protein</fullName>
    </submittedName>
</protein>
<gene>
    <name evidence="2" type="ORF">ILUMI_16821</name>
</gene>
<comment type="caution">
    <text evidence="2">The sequence shown here is derived from an EMBL/GenBank/DDBJ whole genome shotgun (WGS) entry which is preliminary data.</text>
</comment>
<dbReference type="Proteomes" id="UP000801492">
    <property type="component" value="Unassembled WGS sequence"/>
</dbReference>
<feature type="compositionally biased region" description="Basic residues" evidence="1">
    <location>
        <begin position="57"/>
        <end position="68"/>
    </location>
</feature>
<feature type="non-terminal residue" evidence="2">
    <location>
        <position position="1"/>
    </location>
</feature>
<evidence type="ECO:0000256" key="1">
    <source>
        <dbReference type="SAM" id="MobiDB-lite"/>
    </source>
</evidence>
<dbReference type="EMBL" id="VTPC01067788">
    <property type="protein sequence ID" value="KAF2889352.1"/>
    <property type="molecule type" value="Genomic_DNA"/>
</dbReference>
<proteinExistence type="predicted"/>
<evidence type="ECO:0000313" key="3">
    <source>
        <dbReference type="Proteomes" id="UP000801492"/>
    </source>
</evidence>
<accession>A0A8K0CQ90</accession>
<feature type="compositionally biased region" description="Basic and acidic residues" evidence="1">
    <location>
        <begin position="46"/>
        <end position="56"/>
    </location>
</feature>
<evidence type="ECO:0000313" key="2">
    <source>
        <dbReference type="EMBL" id="KAF2889352.1"/>
    </source>
</evidence>
<keyword evidence="3" id="KW-1185">Reference proteome</keyword>
<organism evidence="2 3">
    <name type="scientific">Ignelater luminosus</name>
    <name type="common">Cucubano</name>
    <name type="synonym">Pyrophorus luminosus</name>
    <dbReference type="NCBI Taxonomy" id="2038154"/>
    <lineage>
        <taxon>Eukaryota</taxon>
        <taxon>Metazoa</taxon>
        <taxon>Ecdysozoa</taxon>
        <taxon>Arthropoda</taxon>
        <taxon>Hexapoda</taxon>
        <taxon>Insecta</taxon>
        <taxon>Pterygota</taxon>
        <taxon>Neoptera</taxon>
        <taxon>Endopterygota</taxon>
        <taxon>Coleoptera</taxon>
        <taxon>Polyphaga</taxon>
        <taxon>Elateriformia</taxon>
        <taxon>Elateroidea</taxon>
        <taxon>Elateridae</taxon>
        <taxon>Agrypninae</taxon>
        <taxon>Pyrophorini</taxon>
        <taxon>Ignelater</taxon>
    </lineage>
</organism>
<sequence>MTNTAGMEHKNSNTGNPLFRNDKEPVHEIEVEELWEEIKRVTSKAKEQHLTTEGKRQAKKHKIQRKIRKKIRQAKEQYITSKCKEIVDLNSRHDTFN</sequence>
<feature type="region of interest" description="Disordered" evidence="1">
    <location>
        <begin position="46"/>
        <end position="68"/>
    </location>
</feature>
<dbReference type="AlphaFoldDB" id="A0A8K0CQ90"/>
<name>A0A8K0CQ90_IGNLU</name>